<dbReference type="InterPro" id="IPR022813">
    <property type="entry name" value="SecD/SecF_arch_bac"/>
</dbReference>
<dbReference type="GO" id="GO:0015450">
    <property type="term" value="F:protein-transporting ATPase activity"/>
    <property type="evidence" value="ECO:0007669"/>
    <property type="project" value="InterPro"/>
</dbReference>
<comment type="function">
    <text evidence="9">Part of the Sec protein translocase complex. Interacts with the SecYEG preprotein conducting channel. SecDF uses the proton motive force (PMF) to complete protein translocation after the ATP-dependent function of SecA.</text>
</comment>
<evidence type="ECO:0000256" key="9">
    <source>
        <dbReference type="HAMAP-Rule" id="MF_01464"/>
    </source>
</evidence>
<dbReference type="Pfam" id="PF02355">
    <property type="entry name" value="SecD_SecF_C"/>
    <property type="match status" value="1"/>
</dbReference>
<evidence type="ECO:0000256" key="2">
    <source>
        <dbReference type="ARBA" id="ARBA00022448"/>
    </source>
</evidence>
<comment type="similarity">
    <text evidence="9">Belongs to the SecD/SecF family. SecF subfamily.</text>
</comment>
<dbReference type="RefSeq" id="WP_125485449.1">
    <property type="nucleotide sequence ID" value="NZ_RSDW01000001.1"/>
</dbReference>
<gene>
    <name evidence="9" type="primary">secF</name>
    <name evidence="11" type="ORF">EDE15_2422</name>
</gene>
<accession>A0A428MJ05</accession>
<evidence type="ECO:0000256" key="7">
    <source>
        <dbReference type="ARBA" id="ARBA00023010"/>
    </source>
</evidence>
<evidence type="ECO:0000313" key="12">
    <source>
        <dbReference type="Proteomes" id="UP000269669"/>
    </source>
</evidence>
<evidence type="ECO:0000256" key="3">
    <source>
        <dbReference type="ARBA" id="ARBA00022475"/>
    </source>
</evidence>
<dbReference type="Gene3D" id="1.20.1640.10">
    <property type="entry name" value="Multidrug efflux transporter AcrB transmembrane domain"/>
    <property type="match status" value="1"/>
</dbReference>
<evidence type="ECO:0000256" key="1">
    <source>
        <dbReference type="ARBA" id="ARBA00004651"/>
    </source>
</evidence>
<keyword evidence="5 9" id="KW-0653">Protein transport</keyword>
<feature type="transmembrane region" description="Helical" evidence="9">
    <location>
        <begin position="16"/>
        <end position="36"/>
    </location>
</feature>
<protein>
    <recommendedName>
        <fullName evidence="9">Protein-export membrane protein SecF</fullName>
    </recommendedName>
</protein>
<dbReference type="OrthoDB" id="9805019at2"/>
<dbReference type="AlphaFoldDB" id="A0A428MJ05"/>
<keyword evidence="3 9" id="KW-1003">Cell membrane</keyword>
<comment type="caution">
    <text evidence="11">The sequence shown here is derived from an EMBL/GenBank/DDBJ whole genome shotgun (WGS) entry which is preliminary data.</text>
</comment>
<dbReference type="Pfam" id="PF07549">
    <property type="entry name" value="Sec_GG"/>
    <property type="match status" value="1"/>
</dbReference>
<reference evidence="11 12" key="1">
    <citation type="submission" date="2018-12" db="EMBL/GenBank/DDBJ databases">
        <title>Sequencing of bacterial isolates from soil warming experiment in Harvard Forest, Massachusetts, USA.</title>
        <authorList>
            <person name="Deangelis K."/>
        </authorList>
    </citation>
    <scope>NUCLEOTIDE SEQUENCE [LARGE SCALE GENOMIC DNA]</scope>
    <source>
        <strain evidence="11 12">EB153</strain>
    </source>
</reference>
<dbReference type="PRINTS" id="PR01755">
    <property type="entry name" value="SECFTRNLCASE"/>
</dbReference>
<dbReference type="HAMAP" id="MF_01464_B">
    <property type="entry name" value="SecF_B"/>
    <property type="match status" value="1"/>
</dbReference>
<evidence type="ECO:0000256" key="8">
    <source>
        <dbReference type="ARBA" id="ARBA00023136"/>
    </source>
</evidence>
<dbReference type="GO" id="GO:0043952">
    <property type="term" value="P:protein transport by the Sec complex"/>
    <property type="evidence" value="ECO:0007669"/>
    <property type="project" value="UniProtKB-UniRule"/>
</dbReference>
<evidence type="ECO:0000256" key="4">
    <source>
        <dbReference type="ARBA" id="ARBA00022692"/>
    </source>
</evidence>
<comment type="subcellular location">
    <subcellularLocation>
        <location evidence="1 9">Cell membrane</location>
        <topology evidence="1 9">Multi-pass membrane protein</topology>
    </subcellularLocation>
</comment>
<dbReference type="InterPro" id="IPR005665">
    <property type="entry name" value="SecF_bac"/>
</dbReference>
<keyword evidence="12" id="KW-1185">Reference proteome</keyword>
<keyword evidence="2 9" id="KW-0813">Transport</keyword>
<keyword evidence="7 9" id="KW-0811">Translocation</keyword>
<name>A0A428MJ05_9BACT</name>
<evidence type="ECO:0000256" key="6">
    <source>
        <dbReference type="ARBA" id="ARBA00022989"/>
    </source>
</evidence>
<dbReference type="PANTHER" id="PTHR30081">
    <property type="entry name" value="PROTEIN-EXPORT MEMBRANE PROTEIN SEC"/>
    <property type="match status" value="1"/>
</dbReference>
<dbReference type="InterPro" id="IPR055344">
    <property type="entry name" value="SecD_SecF_C_bact"/>
</dbReference>
<dbReference type="SUPFAM" id="SSF82866">
    <property type="entry name" value="Multidrug efflux transporter AcrB transmembrane domain"/>
    <property type="match status" value="1"/>
</dbReference>
<evidence type="ECO:0000259" key="10">
    <source>
        <dbReference type="Pfam" id="PF02355"/>
    </source>
</evidence>
<comment type="subunit">
    <text evidence="9">Forms a complex with SecD. Part of the essential Sec protein translocation apparatus which comprises SecA, SecYEG and auxiliary proteins SecDF. Other proteins may also be involved.</text>
</comment>
<comment type="caution">
    <text evidence="9">Lacks conserved residue(s) required for the propagation of feature annotation.</text>
</comment>
<dbReference type="InterPro" id="IPR048634">
    <property type="entry name" value="SecD_SecF_C"/>
</dbReference>
<feature type="transmembrane region" description="Helical" evidence="9">
    <location>
        <begin position="169"/>
        <end position="190"/>
    </location>
</feature>
<dbReference type="NCBIfam" id="TIGR00916">
    <property type="entry name" value="2A0604s01"/>
    <property type="match status" value="1"/>
</dbReference>
<feature type="transmembrane region" description="Helical" evidence="9">
    <location>
        <begin position="146"/>
        <end position="163"/>
    </location>
</feature>
<dbReference type="GO" id="GO:0065002">
    <property type="term" value="P:intracellular protein transmembrane transport"/>
    <property type="evidence" value="ECO:0007669"/>
    <property type="project" value="UniProtKB-UniRule"/>
</dbReference>
<evidence type="ECO:0000256" key="5">
    <source>
        <dbReference type="ARBA" id="ARBA00022927"/>
    </source>
</evidence>
<proteinExistence type="inferred from homology"/>
<keyword evidence="6 9" id="KW-1133">Transmembrane helix</keyword>
<dbReference type="InterPro" id="IPR022645">
    <property type="entry name" value="SecD/SecF_bac"/>
</dbReference>
<keyword evidence="4 9" id="KW-0812">Transmembrane</keyword>
<keyword evidence="8 9" id="KW-0472">Membrane</keyword>
<dbReference type="GO" id="GO:0005886">
    <property type="term" value="C:plasma membrane"/>
    <property type="evidence" value="ECO:0007669"/>
    <property type="project" value="UniProtKB-SubCell"/>
</dbReference>
<feature type="transmembrane region" description="Helical" evidence="9">
    <location>
        <begin position="248"/>
        <end position="266"/>
    </location>
</feature>
<dbReference type="GO" id="GO:0006605">
    <property type="term" value="P:protein targeting"/>
    <property type="evidence" value="ECO:0007669"/>
    <property type="project" value="UniProtKB-UniRule"/>
</dbReference>
<evidence type="ECO:0000313" key="11">
    <source>
        <dbReference type="EMBL" id="RSL16895.1"/>
    </source>
</evidence>
<organism evidence="11 12">
    <name type="scientific">Edaphobacter aggregans</name>
    <dbReference type="NCBI Taxonomy" id="570835"/>
    <lineage>
        <taxon>Bacteria</taxon>
        <taxon>Pseudomonadati</taxon>
        <taxon>Acidobacteriota</taxon>
        <taxon>Terriglobia</taxon>
        <taxon>Terriglobales</taxon>
        <taxon>Acidobacteriaceae</taxon>
        <taxon>Edaphobacter</taxon>
    </lineage>
</organism>
<dbReference type="NCBIfam" id="TIGR00966">
    <property type="entry name" value="transloc_SecF"/>
    <property type="match status" value="1"/>
</dbReference>
<feature type="domain" description="Protein export membrane protein SecD/SecF C-terminal" evidence="10">
    <location>
        <begin position="120"/>
        <end position="301"/>
    </location>
</feature>
<feature type="transmembrane region" description="Helical" evidence="9">
    <location>
        <begin position="272"/>
        <end position="299"/>
    </location>
</feature>
<dbReference type="PANTHER" id="PTHR30081:SF8">
    <property type="entry name" value="PROTEIN TRANSLOCASE SUBUNIT SECF"/>
    <property type="match status" value="1"/>
</dbReference>
<sequence>MELFRSTNIDWLGKKWYFLGFSLIFSVAGILSLLFWHHLPLGVDFKGGTQIRVEFAQTPNEAHIRQAMDRAGLHDATIQRISDPSGHAANKVIIALPQSSATDAAHDAGRQSVENALLANYHDSTPSIEQVEIVGPTAGKQLQKQAFLATIYSLIGMLVYLWFRFELIYGVAAVVAVFHDTLITIGAFSLTNQEITLTVIAAILTLIGYSMNDTIVVFDRIRENLALSRRESLAYVVNRSINQTLSRTVISSGLTFLTVLSLYLFGGEVLHGFSFALVVGILIGTYSSIAVAAPMLVAYQEWRAKRGKTATLPAGKKAKA</sequence>
<dbReference type="InterPro" id="IPR022646">
    <property type="entry name" value="SecD/SecF_CS"/>
</dbReference>
<dbReference type="EMBL" id="RSDW01000001">
    <property type="protein sequence ID" value="RSL16895.1"/>
    <property type="molecule type" value="Genomic_DNA"/>
</dbReference>
<dbReference type="Proteomes" id="UP000269669">
    <property type="component" value="Unassembled WGS sequence"/>
</dbReference>